<keyword evidence="3" id="KW-0560">Oxidoreductase</keyword>
<accession>A0A1J5P6A3</accession>
<dbReference type="GO" id="GO:0006006">
    <property type="term" value="P:glucose metabolic process"/>
    <property type="evidence" value="ECO:0007669"/>
    <property type="project" value="InterPro"/>
</dbReference>
<feature type="domain" description="Glucose-6-phosphate dehydrogenase C-terminal" evidence="2">
    <location>
        <begin position="2"/>
        <end position="48"/>
    </location>
</feature>
<dbReference type="GO" id="GO:0004345">
    <property type="term" value="F:glucose-6-phosphate dehydrogenase activity"/>
    <property type="evidence" value="ECO:0007669"/>
    <property type="project" value="UniProtKB-EC"/>
</dbReference>
<dbReference type="AlphaFoldDB" id="A0A1J5P6A3"/>
<reference evidence="3" key="1">
    <citation type="submission" date="2016-10" db="EMBL/GenBank/DDBJ databases">
        <title>Sequence of Gallionella enrichment culture.</title>
        <authorList>
            <person name="Poehlein A."/>
            <person name="Muehling M."/>
            <person name="Daniel R."/>
        </authorList>
    </citation>
    <scope>NUCLEOTIDE SEQUENCE</scope>
</reference>
<evidence type="ECO:0000313" key="3">
    <source>
        <dbReference type="EMBL" id="OIQ66272.1"/>
    </source>
</evidence>
<feature type="compositionally biased region" description="Basic and acidic residues" evidence="1">
    <location>
        <begin position="38"/>
        <end position="51"/>
    </location>
</feature>
<dbReference type="GO" id="GO:0050661">
    <property type="term" value="F:NADP binding"/>
    <property type="evidence" value="ECO:0007669"/>
    <property type="project" value="InterPro"/>
</dbReference>
<comment type="caution">
    <text evidence="3">The sequence shown here is derived from an EMBL/GenBank/DDBJ whole genome shotgun (WGS) entry which is preliminary data.</text>
</comment>
<dbReference type="Pfam" id="PF02781">
    <property type="entry name" value="G6PD_C"/>
    <property type="match status" value="1"/>
</dbReference>
<dbReference type="SUPFAM" id="SSF55347">
    <property type="entry name" value="Glyceraldehyde-3-phosphate dehydrogenase-like, C-terminal domain"/>
    <property type="match status" value="1"/>
</dbReference>
<proteinExistence type="predicted"/>
<gene>
    <name evidence="3" type="primary">zwf_16</name>
    <name evidence="3" type="ORF">GALL_521600</name>
</gene>
<evidence type="ECO:0000256" key="1">
    <source>
        <dbReference type="SAM" id="MobiDB-lite"/>
    </source>
</evidence>
<sequence>MEAGWQAVQPFLDAWKKAGAKGLQTYKAGSEGPADAEELLRRDSRSWRKLG</sequence>
<dbReference type="Gene3D" id="3.30.360.10">
    <property type="entry name" value="Dihydrodipicolinate Reductase, domain 2"/>
    <property type="match status" value="1"/>
</dbReference>
<dbReference type="EMBL" id="MLJW01006721">
    <property type="protein sequence ID" value="OIQ66272.1"/>
    <property type="molecule type" value="Genomic_DNA"/>
</dbReference>
<dbReference type="EC" id="1.1.1.49" evidence="3"/>
<name>A0A1J5P6A3_9ZZZZ</name>
<evidence type="ECO:0000259" key="2">
    <source>
        <dbReference type="Pfam" id="PF02781"/>
    </source>
</evidence>
<protein>
    <submittedName>
        <fullName evidence="3">Glucose-6-phosphate 1-dehydrogenase</fullName>
        <ecNumber evidence="3">1.1.1.49</ecNumber>
    </submittedName>
</protein>
<dbReference type="InterPro" id="IPR022675">
    <property type="entry name" value="G6P_DH_C"/>
</dbReference>
<feature type="region of interest" description="Disordered" evidence="1">
    <location>
        <begin position="26"/>
        <end position="51"/>
    </location>
</feature>
<organism evidence="3">
    <name type="scientific">mine drainage metagenome</name>
    <dbReference type="NCBI Taxonomy" id="410659"/>
    <lineage>
        <taxon>unclassified sequences</taxon>
        <taxon>metagenomes</taxon>
        <taxon>ecological metagenomes</taxon>
    </lineage>
</organism>